<reference evidence="1" key="1">
    <citation type="thesis" date="2020" institute="ProQuest LLC" country="789 East Eisenhower Parkway, Ann Arbor, MI, USA">
        <title>Comparative Genomics and Chromosome Evolution.</title>
        <authorList>
            <person name="Mudd A.B."/>
        </authorList>
    </citation>
    <scope>NUCLEOTIDE SEQUENCE</scope>
    <source>
        <strain evidence="1">HN-11 Male</strain>
        <tissue evidence="1">Kidney and liver</tissue>
    </source>
</reference>
<evidence type="ECO:0000313" key="1">
    <source>
        <dbReference type="EMBL" id="KAG9490339.1"/>
    </source>
</evidence>
<protein>
    <submittedName>
        <fullName evidence="1">Uncharacterized protein</fullName>
    </submittedName>
</protein>
<organism evidence="1 2">
    <name type="scientific">Eleutherodactylus coqui</name>
    <name type="common">Puerto Rican coqui</name>
    <dbReference type="NCBI Taxonomy" id="57060"/>
    <lineage>
        <taxon>Eukaryota</taxon>
        <taxon>Metazoa</taxon>
        <taxon>Chordata</taxon>
        <taxon>Craniata</taxon>
        <taxon>Vertebrata</taxon>
        <taxon>Euteleostomi</taxon>
        <taxon>Amphibia</taxon>
        <taxon>Batrachia</taxon>
        <taxon>Anura</taxon>
        <taxon>Neobatrachia</taxon>
        <taxon>Hyloidea</taxon>
        <taxon>Eleutherodactylidae</taxon>
        <taxon>Eleutherodactylinae</taxon>
        <taxon>Eleutherodactylus</taxon>
        <taxon>Eleutherodactylus</taxon>
    </lineage>
</organism>
<dbReference type="EMBL" id="WNTK01000002">
    <property type="protein sequence ID" value="KAG9490339.1"/>
    <property type="molecule type" value="Genomic_DNA"/>
</dbReference>
<gene>
    <name evidence="1" type="ORF">GDO78_005949</name>
</gene>
<accession>A0A8J6KIJ0</accession>
<keyword evidence="2" id="KW-1185">Reference proteome</keyword>
<evidence type="ECO:0000313" key="2">
    <source>
        <dbReference type="Proteomes" id="UP000770717"/>
    </source>
</evidence>
<sequence>MRGQNTPSMASITKRHMVHKRAQFLRYPVVAQYTYVLNKPQRVHETKPNKTATKEIAADCAITTAVNSQAVPRQWEHVRRNIVSRTTWQLSRQSP</sequence>
<proteinExistence type="predicted"/>
<dbReference type="Proteomes" id="UP000770717">
    <property type="component" value="Unassembled WGS sequence"/>
</dbReference>
<name>A0A8J6KIJ0_ELECQ</name>
<comment type="caution">
    <text evidence="1">The sequence shown here is derived from an EMBL/GenBank/DDBJ whole genome shotgun (WGS) entry which is preliminary data.</text>
</comment>
<dbReference type="AlphaFoldDB" id="A0A8J6KIJ0"/>